<comment type="caution">
    <text evidence="1">The sequence shown here is derived from an EMBL/GenBank/DDBJ whole genome shotgun (WGS) entry which is preliminary data.</text>
</comment>
<gene>
    <name evidence="1" type="ORF">C4544_03325</name>
</gene>
<accession>A0A419DDQ1</accession>
<dbReference type="AlphaFoldDB" id="A0A419DDQ1"/>
<evidence type="ECO:0000313" key="2">
    <source>
        <dbReference type="Proteomes" id="UP000285655"/>
    </source>
</evidence>
<protein>
    <submittedName>
        <fullName evidence="1">Uncharacterized protein</fullName>
    </submittedName>
</protein>
<organism evidence="1 2">
    <name type="scientific">candidate division WS5 bacterium</name>
    <dbReference type="NCBI Taxonomy" id="2093353"/>
    <lineage>
        <taxon>Bacteria</taxon>
        <taxon>candidate division WS5</taxon>
    </lineage>
</organism>
<dbReference type="Proteomes" id="UP000285655">
    <property type="component" value="Unassembled WGS sequence"/>
</dbReference>
<proteinExistence type="predicted"/>
<reference evidence="1 2" key="1">
    <citation type="journal article" date="2017" name="ISME J.">
        <title>Energy and carbon metabolisms in a deep terrestrial subsurface fluid microbial community.</title>
        <authorList>
            <person name="Momper L."/>
            <person name="Jungbluth S.P."/>
            <person name="Lee M.D."/>
            <person name="Amend J.P."/>
        </authorList>
    </citation>
    <scope>NUCLEOTIDE SEQUENCE [LARGE SCALE GENOMIC DNA]</scope>
    <source>
        <strain evidence="1">SURF_29</strain>
    </source>
</reference>
<evidence type="ECO:0000313" key="1">
    <source>
        <dbReference type="EMBL" id="RJO61276.1"/>
    </source>
</evidence>
<name>A0A419DDQ1_9BACT</name>
<dbReference type="EMBL" id="QZJW01000023">
    <property type="protein sequence ID" value="RJO61276.1"/>
    <property type="molecule type" value="Genomic_DNA"/>
</dbReference>
<sequence>MRWIDTTNLKNWALTRDSQEILPLLIRRLIRATATNISHINFPAGDSVVYPGWDGILETTEETEYFPKGFSVWEIGTNQDVKGKAEEDYKKRTTDPLEVDPKETTFIFVTPRIWSDKDKWCREKKKEGVWNDVRVYDARALEEWIEQSPAVGAWLAKRLGIFPAGAIALEDFWIEWSTIPKPAFTTAVVIAGRDNQVEEVRKWLSSAPSSLAIQASTSNEALSFLAAVITTLPEDERKFYLSRAIVLEDTQSFKHITITGRKGLLLVARFSEIEGTPNATQKGHHVLIPLGLDNTVTSYKIELSRLGREAFIDALKKMGVSDTDAQKYSRETGRSLTVLRRRLTNIANQPDWAKSDSYRDIVPSLLAGRWTEDKEKDKEIISQLARNSYESFSELLSKWLHKPDSPILKIGRWWRLVSPMDAWFVLGQFITESDLQVFRTVALKVLGSINPALDLEPDKRWAASMYGKESPYSGTLREGIAQTLVLIAVFGDDIKISLSTTAQTYIDSIVKELLHNADWKLWYSLSDVIPLISEASPSIFLDEVEMSISKAEKPIMGMFSETDGPIAPSSAHPSLLWALEGLAWSPQLLGRVALILGKLSELDPGGKLCNRPINSLRDIFLLWLPHTFASLEQRLDVVDILIEREPEIGWDLLVSLMPHNHDSCSPTHKTRWRRFSEKTEIKVTFAEHLAGIKAITTRLLAHVGNDGHRCVKVLENFPSLPPDERCSIIERLLSSVGTISKGRLEMWNKLRYILSRHRSFSDADWALPERELKKLEKVFHLLEPKDVIDRFCWLFDKHWPDLPEGKKRGDHKEVESLIAEHRLDAVKTIKKEQGLEGLIKLAEKTINPILVGFTASESGLSIEEEQTMFSLLEGENDKKLKFIITYIFYQAHKNGLDWINILVEEARSQQWRSDKIINLFIALPQNRTVWDLIGTFDKSIQDAYWMKCTGRFFDLSAEENIYALKQLIQVKRYVTAIDSAALFDKELPPDLIIELLLKTATDTSLEDLQRLDVHDVEKLFEALDKSAEIKEHDVARLEWMYLSFLARVGSGRQPKMLHKELSNSPEFFAEVIQYIYKPKDKNIKDEENVPKELVEQRASLGWKLLHSWDLIPGTDSNGKINYETLRAWVIKARELCAKSDRKEVGDIQIGHVLAHSITENKNIWPQEPVCKIIDETQSEDLDSGFSTGIYNKRGVITRNPFEGGQQERALSAQFRTYSDNWTIRYPRTAAILSKIAESYENEARHIDKDAERRDLEY</sequence>